<dbReference type="EMBL" id="VLKP01000008">
    <property type="protein sequence ID" value="TWI09495.1"/>
    <property type="molecule type" value="Genomic_DNA"/>
</dbReference>
<keyword evidence="1" id="KW-0472">Membrane</keyword>
<proteinExistence type="predicted"/>
<name>A0A562LPG6_9GAMM</name>
<keyword evidence="1" id="KW-0812">Transmembrane</keyword>
<dbReference type="PANTHER" id="PTHR40115">
    <property type="entry name" value="INNER MEMBRANE PROTEIN WITH PEPSY TM HELIX"/>
    <property type="match status" value="1"/>
</dbReference>
<keyword evidence="3" id="KW-1185">Reference proteome</keyword>
<dbReference type="AlphaFoldDB" id="A0A562LPG6"/>
<sequence length="222" mass="23636">MNTSTFTASLAAPTARRRGNTAYRWVRQLHLWIGAWGALAAVIYGLTGLVMNHRFGDDAWPQGETLESGRVVLVVPAGARDTPEALAAWLGSAHGLQPQVIRKGKPEAARLGGNEVRQPAKWNLSGGTASKSWSLEYMPGNATAEVKQSRHALLAGLNRLHKGVGGGWAWIALADSFAIGMLLLGLSGIWMWARGRSARQMAASVMGLSVLVLLVVLGPALL</sequence>
<protein>
    <recommendedName>
        <fullName evidence="4">PepSY-associated transmembrane protein</fullName>
    </recommendedName>
</protein>
<evidence type="ECO:0000256" key="1">
    <source>
        <dbReference type="SAM" id="Phobius"/>
    </source>
</evidence>
<feature type="transmembrane region" description="Helical" evidence="1">
    <location>
        <begin position="202"/>
        <end position="221"/>
    </location>
</feature>
<evidence type="ECO:0008006" key="4">
    <source>
        <dbReference type="Google" id="ProtNLM"/>
    </source>
</evidence>
<evidence type="ECO:0000313" key="2">
    <source>
        <dbReference type="EMBL" id="TWI09495.1"/>
    </source>
</evidence>
<evidence type="ECO:0000313" key="3">
    <source>
        <dbReference type="Proteomes" id="UP000316471"/>
    </source>
</evidence>
<feature type="transmembrane region" description="Helical" evidence="1">
    <location>
        <begin position="167"/>
        <end position="190"/>
    </location>
</feature>
<organism evidence="2 3">
    <name type="scientific">Aerolutibacter ruishenii</name>
    <dbReference type="NCBI Taxonomy" id="686800"/>
    <lineage>
        <taxon>Bacteria</taxon>
        <taxon>Pseudomonadati</taxon>
        <taxon>Pseudomonadota</taxon>
        <taxon>Gammaproteobacteria</taxon>
        <taxon>Lysobacterales</taxon>
        <taxon>Lysobacteraceae</taxon>
        <taxon>Aerolutibacter</taxon>
    </lineage>
</organism>
<gene>
    <name evidence="2" type="ORF">IP93_02112</name>
</gene>
<dbReference type="Proteomes" id="UP000316471">
    <property type="component" value="Unassembled WGS sequence"/>
</dbReference>
<dbReference type="InterPro" id="IPR032307">
    <property type="entry name" value="PepSY_TM-like_2"/>
</dbReference>
<keyword evidence="1" id="KW-1133">Transmembrane helix</keyword>
<accession>A0A562LPG6</accession>
<dbReference type="PANTHER" id="PTHR40115:SF1">
    <property type="entry name" value="INNER MEMBRANE PROTEIN WITH PEPSY TM HELIX"/>
    <property type="match status" value="1"/>
</dbReference>
<dbReference type="Pfam" id="PF16357">
    <property type="entry name" value="PepSY_TM_like_2"/>
    <property type="match status" value="1"/>
</dbReference>
<dbReference type="RefSeq" id="WP_158636326.1">
    <property type="nucleotide sequence ID" value="NZ_VLKP01000008.1"/>
</dbReference>
<feature type="transmembrane region" description="Helical" evidence="1">
    <location>
        <begin position="29"/>
        <end position="51"/>
    </location>
</feature>
<reference evidence="2 3" key="1">
    <citation type="journal article" date="2015" name="Stand. Genomic Sci.">
        <title>Genomic Encyclopedia of Bacterial and Archaeal Type Strains, Phase III: the genomes of soil and plant-associated and newly described type strains.</title>
        <authorList>
            <person name="Whitman W.B."/>
            <person name="Woyke T."/>
            <person name="Klenk H.P."/>
            <person name="Zhou Y."/>
            <person name="Lilburn T.G."/>
            <person name="Beck B.J."/>
            <person name="De Vos P."/>
            <person name="Vandamme P."/>
            <person name="Eisen J.A."/>
            <person name="Garrity G."/>
            <person name="Hugenholtz P."/>
            <person name="Kyrpides N.C."/>
        </authorList>
    </citation>
    <scope>NUCLEOTIDE SEQUENCE [LARGE SCALE GENOMIC DNA]</scope>
    <source>
        <strain evidence="2 3">CGMCC 1.10136</strain>
    </source>
</reference>
<dbReference type="OrthoDB" id="5567618at2"/>
<comment type="caution">
    <text evidence="2">The sequence shown here is derived from an EMBL/GenBank/DDBJ whole genome shotgun (WGS) entry which is preliminary data.</text>
</comment>